<dbReference type="PANTHER" id="PTHR21716">
    <property type="entry name" value="TRANSMEMBRANE PROTEIN"/>
    <property type="match status" value="1"/>
</dbReference>
<feature type="transmembrane region" description="Helical" evidence="6">
    <location>
        <begin position="153"/>
        <end position="177"/>
    </location>
</feature>
<dbReference type="KEGG" id="sxl:SXYLSMQ121_1772"/>
<sequence>MLNKVWFRTGIALLILFLLIKLVMEVHSVFVPFVIIIQSVLLPLLLSGFLFYICLPFQKILEKNKVPRWASITIIFIALFIIIGIIIRFIAPPIAEQIENLINQIPALQHEIQYIINFALDQMERLPADVTDRINKMVQSMSNSTADILSNSFSYLTSFISTLFLLIMVPFFLIYMLKDHERFIPFIAKLFKGDRKVFIVDLLKDLNHTVQSYIQGQVTVSIILGIILYIGYSIIGLNYTLLLVMFACVANMIPFLGPWMAFAPAAIIGIIQSPTTFIWVCIITLVAQQLEGNVITPNVMGKSLNIHPLTIIVVILAAGNLGGFGLILVAVPLYAVIKTIVRNVFQYRQQIIEKANSDVKE</sequence>
<name>A0A5R9B4E9_STAXY</name>
<comment type="similarity">
    <text evidence="2">Belongs to the autoinducer-2 exporter (AI-2E) (TC 2.A.86) family.</text>
</comment>
<keyword evidence="4 6" id="KW-1133">Transmembrane helix</keyword>
<evidence type="ECO:0000256" key="3">
    <source>
        <dbReference type="ARBA" id="ARBA00022692"/>
    </source>
</evidence>
<dbReference type="OrthoDB" id="9793390at2"/>
<dbReference type="RefSeq" id="WP_042362979.1">
    <property type="nucleotide sequence ID" value="NZ_CABIVW010000021.1"/>
</dbReference>
<gene>
    <name evidence="7" type="ORF">FEZ53_02430</name>
</gene>
<protein>
    <submittedName>
        <fullName evidence="7">AI-2E family transporter</fullName>
    </submittedName>
</protein>
<feature type="transmembrane region" description="Helical" evidence="6">
    <location>
        <begin position="266"/>
        <end position="286"/>
    </location>
</feature>
<keyword evidence="3 6" id="KW-0812">Transmembrane</keyword>
<dbReference type="AlphaFoldDB" id="A0A5R9B4E9"/>
<feature type="transmembrane region" description="Helical" evidence="6">
    <location>
        <begin position="5"/>
        <end position="24"/>
    </location>
</feature>
<feature type="transmembrane region" description="Helical" evidence="6">
    <location>
        <begin position="241"/>
        <end position="259"/>
    </location>
</feature>
<reference evidence="7 8" key="1">
    <citation type="submission" date="2019-05" db="EMBL/GenBank/DDBJ databases">
        <title>The metagenome of a microbial culture collection derived from dairy environment covers the genomic content of the human microbiome.</title>
        <authorList>
            <person name="Roder T."/>
            <person name="Wuthrich D."/>
            <person name="Sattari Z."/>
            <person name="Von Ah U."/>
            <person name="Bar C."/>
            <person name="Ronchi F."/>
            <person name="Macpherson A.J."/>
            <person name="Ganal-Vonarburg S.C."/>
            <person name="Bruggmann R."/>
            <person name="Vergeres G."/>
        </authorList>
    </citation>
    <scope>NUCLEOTIDE SEQUENCE [LARGE SCALE GENOMIC DNA]</scope>
    <source>
        <strain evidence="7 8">FAM 20833</strain>
    </source>
</reference>
<feature type="transmembrane region" description="Helical" evidence="6">
    <location>
        <begin position="69"/>
        <end position="91"/>
    </location>
</feature>
<organism evidence="7 8">
    <name type="scientific">Staphylococcus xylosus</name>
    <dbReference type="NCBI Taxonomy" id="1288"/>
    <lineage>
        <taxon>Bacteria</taxon>
        <taxon>Bacillati</taxon>
        <taxon>Bacillota</taxon>
        <taxon>Bacilli</taxon>
        <taxon>Bacillales</taxon>
        <taxon>Staphylococcaceae</taxon>
        <taxon>Staphylococcus</taxon>
    </lineage>
</organism>
<comment type="subcellular location">
    <subcellularLocation>
        <location evidence="1">Membrane</location>
        <topology evidence="1">Multi-pass membrane protein</topology>
    </subcellularLocation>
</comment>
<evidence type="ECO:0000313" key="7">
    <source>
        <dbReference type="EMBL" id="TLP91151.1"/>
    </source>
</evidence>
<comment type="caution">
    <text evidence="7">The sequence shown here is derived from an EMBL/GenBank/DDBJ whole genome shotgun (WGS) entry which is preliminary data.</text>
</comment>
<evidence type="ECO:0000313" key="8">
    <source>
        <dbReference type="Proteomes" id="UP000307747"/>
    </source>
</evidence>
<dbReference type="KEGG" id="sxo:SXYL_01920"/>
<feature type="transmembrane region" description="Helical" evidence="6">
    <location>
        <begin position="213"/>
        <end position="235"/>
    </location>
</feature>
<keyword evidence="5 6" id="KW-0472">Membrane</keyword>
<evidence type="ECO:0000256" key="1">
    <source>
        <dbReference type="ARBA" id="ARBA00004141"/>
    </source>
</evidence>
<dbReference type="GO" id="GO:0055085">
    <property type="term" value="P:transmembrane transport"/>
    <property type="evidence" value="ECO:0007669"/>
    <property type="project" value="TreeGrafter"/>
</dbReference>
<evidence type="ECO:0000256" key="6">
    <source>
        <dbReference type="SAM" id="Phobius"/>
    </source>
</evidence>
<dbReference type="PANTHER" id="PTHR21716:SF69">
    <property type="entry name" value="TRANSPORT PROTEIN YUBA-RELATED"/>
    <property type="match status" value="1"/>
</dbReference>
<proteinExistence type="inferred from homology"/>
<evidence type="ECO:0000256" key="4">
    <source>
        <dbReference type="ARBA" id="ARBA00022989"/>
    </source>
</evidence>
<evidence type="ECO:0000256" key="5">
    <source>
        <dbReference type="ARBA" id="ARBA00023136"/>
    </source>
</evidence>
<accession>A0A5R9B4E9</accession>
<dbReference type="GO" id="GO:0016020">
    <property type="term" value="C:membrane"/>
    <property type="evidence" value="ECO:0007669"/>
    <property type="project" value="UniProtKB-SubCell"/>
</dbReference>
<evidence type="ECO:0000256" key="2">
    <source>
        <dbReference type="ARBA" id="ARBA00009773"/>
    </source>
</evidence>
<dbReference type="Proteomes" id="UP000307747">
    <property type="component" value="Unassembled WGS sequence"/>
</dbReference>
<dbReference type="GeneID" id="45497433"/>
<feature type="transmembrane region" description="Helical" evidence="6">
    <location>
        <begin position="30"/>
        <end position="57"/>
    </location>
</feature>
<dbReference type="EMBL" id="VBTJ01000001">
    <property type="protein sequence ID" value="TLP91151.1"/>
    <property type="molecule type" value="Genomic_DNA"/>
</dbReference>
<dbReference type="InterPro" id="IPR002549">
    <property type="entry name" value="AI-2E-like"/>
</dbReference>
<dbReference type="Pfam" id="PF01594">
    <property type="entry name" value="AI-2E_transport"/>
    <property type="match status" value="1"/>
</dbReference>
<feature type="transmembrane region" description="Helical" evidence="6">
    <location>
        <begin position="306"/>
        <end position="337"/>
    </location>
</feature>